<dbReference type="EMBL" id="JBHULY010000014">
    <property type="protein sequence ID" value="MFD2726101.1"/>
    <property type="molecule type" value="Genomic_DNA"/>
</dbReference>
<gene>
    <name evidence="2" type="ORF">ACFSR8_07720</name>
</gene>
<comment type="caution">
    <text evidence="2">The sequence shown here is derived from an EMBL/GenBank/DDBJ whole genome shotgun (WGS) entry which is preliminary data.</text>
</comment>
<organism evidence="2 3">
    <name type="scientific">Hyunsoonleella rubra</name>
    <dbReference type="NCBI Taxonomy" id="1737062"/>
    <lineage>
        <taxon>Bacteria</taxon>
        <taxon>Pseudomonadati</taxon>
        <taxon>Bacteroidota</taxon>
        <taxon>Flavobacteriia</taxon>
        <taxon>Flavobacteriales</taxon>
        <taxon>Flavobacteriaceae</taxon>
    </lineage>
</organism>
<name>A0ABW5TA42_9FLAO</name>
<feature type="domain" description="SGNH hydrolase-type esterase" evidence="1">
    <location>
        <begin position="61"/>
        <end position="237"/>
    </location>
</feature>
<dbReference type="RefSeq" id="WP_380290714.1">
    <property type="nucleotide sequence ID" value="NZ_JBHULY010000014.1"/>
</dbReference>
<dbReference type="CDD" id="cd01832">
    <property type="entry name" value="SGNH_hydrolase_like_1"/>
    <property type="match status" value="1"/>
</dbReference>
<keyword evidence="3" id="KW-1185">Reference proteome</keyword>
<sequence length="257" mass="28882">MKLNYNLLFIGIGFFVWLACSSNAELNIDDETQMEIDDMGETIEDNEIEPSLKDTIKILSLGDSYTIGQSVCDSCRFPAQLRDSLNKRIDSTDKFELEIIATTGWTTTNLINAIASENPSSDFDLVTLLIGVNNEFRKKPFSLYETEFPQLVNTAIKKAKGDKSNLIVVSIPDYAFTPFGNGNTEISTRLDAYNNFAEQYCAQNNINYVYITDITRQGLNSPELVASDRLHPSTLAYTKFVERILPIALEKIEVDNN</sequence>
<dbReference type="PROSITE" id="PS51257">
    <property type="entry name" value="PROKAR_LIPOPROTEIN"/>
    <property type="match status" value="1"/>
</dbReference>
<dbReference type="InterPro" id="IPR036514">
    <property type="entry name" value="SGNH_hydro_sf"/>
</dbReference>
<dbReference type="GO" id="GO:0016787">
    <property type="term" value="F:hydrolase activity"/>
    <property type="evidence" value="ECO:0007669"/>
    <property type="project" value="UniProtKB-KW"/>
</dbReference>
<dbReference type="Pfam" id="PF13472">
    <property type="entry name" value="Lipase_GDSL_2"/>
    <property type="match status" value="1"/>
</dbReference>
<evidence type="ECO:0000313" key="3">
    <source>
        <dbReference type="Proteomes" id="UP001597476"/>
    </source>
</evidence>
<reference evidence="3" key="1">
    <citation type="journal article" date="2019" name="Int. J. Syst. Evol. Microbiol.">
        <title>The Global Catalogue of Microorganisms (GCM) 10K type strain sequencing project: providing services to taxonomists for standard genome sequencing and annotation.</title>
        <authorList>
            <consortium name="The Broad Institute Genomics Platform"/>
            <consortium name="The Broad Institute Genome Sequencing Center for Infectious Disease"/>
            <person name="Wu L."/>
            <person name="Ma J."/>
        </authorList>
    </citation>
    <scope>NUCLEOTIDE SEQUENCE [LARGE SCALE GENOMIC DNA]</scope>
    <source>
        <strain evidence="3">KCTC 42398</strain>
    </source>
</reference>
<evidence type="ECO:0000259" key="1">
    <source>
        <dbReference type="Pfam" id="PF13472"/>
    </source>
</evidence>
<dbReference type="Gene3D" id="3.40.50.1110">
    <property type="entry name" value="SGNH hydrolase"/>
    <property type="match status" value="1"/>
</dbReference>
<dbReference type="SUPFAM" id="SSF52266">
    <property type="entry name" value="SGNH hydrolase"/>
    <property type="match status" value="1"/>
</dbReference>
<proteinExistence type="predicted"/>
<accession>A0ABW5TA42</accession>
<keyword evidence="2" id="KW-0378">Hydrolase</keyword>
<protein>
    <submittedName>
        <fullName evidence="2">SGNH/GDSL hydrolase family protein</fullName>
        <ecNumber evidence="2">3.1.-.-</ecNumber>
    </submittedName>
</protein>
<dbReference type="EC" id="3.1.-.-" evidence="2"/>
<dbReference type="Proteomes" id="UP001597476">
    <property type="component" value="Unassembled WGS sequence"/>
</dbReference>
<evidence type="ECO:0000313" key="2">
    <source>
        <dbReference type="EMBL" id="MFD2726101.1"/>
    </source>
</evidence>
<dbReference type="InterPro" id="IPR013830">
    <property type="entry name" value="SGNH_hydro"/>
</dbReference>